<organism evidence="2 3">
    <name type="scientific">Gordonia rhizosphera NBRC 16068</name>
    <dbReference type="NCBI Taxonomy" id="1108045"/>
    <lineage>
        <taxon>Bacteria</taxon>
        <taxon>Bacillati</taxon>
        <taxon>Actinomycetota</taxon>
        <taxon>Actinomycetes</taxon>
        <taxon>Mycobacteriales</taxon>
        <taxon>Gordoniaceae</taxon>
        <taxon>Gordonia</taxon>
    </lineage>
</organism>
<keyword evidence="3" id="KW-1185">Reference proteome</keyword>
<dbReference type="eggNOG" id="COG0457">
    <property type="taxonomic scope" value="Bacteria"/>
</dbReference>
<dbReference type="EMBL" id="BAHC01000073">
    <property type="protein sequence ID" value="GAB89860.1"/>
    <property type="molecule type" value="Genomic_DNA"/>
</dbReference>
<dbReference type="Gene3D" id="2.60.120.560">
    <property type="entry name" value="Exo-inulinase, domain 1"/>
    <property type="match status" value="6"/>
</dbReference>
<reference evidence="2 3" key="1">
    <citation type="submission" date="2012-08" db="EMBL/GenBank/DDBJ databases">
        <title>Whole genome shotgun sequence of Gordonia rhizosphera NBRC 16068.</title>
        <authorList>
            <person name="Takarada H."/>
            <person name="Isaki S."/>
            <person name="Hosoyama A."/>
            <person name="Tsuchikane K."/>
            <person name="Katsumata H."/>
            <person name="Baba S."/>
            <person name="Ohji S."/>
            <person name="Yamazaki S."/>
            <person name="Fujita N."/>
        </authorList>
    </citation>
    <scope>NUCLEOTIDE SEQUENCE [LARGE SCALE GENOMIC DNA]</scope>
    <source>
        <strain evidence="2 3">NBRC 16068</strain>
    </source>
</reference>
<comment type="caution">
    <text evidence="2">The sequence shown here is derived from an EMBL/GenBank/DDBJ whole genome shotgun (WGS) entry which is preliminary data.</text>
</comment>
<feature type="region of interest" description="Disordered" evidence="1">
    <location>
        <begin position="884"/>
        <end position="920"/>
    </location>
</feature>
<dbReference type="OrthoDB" id="99456at2"/>
<accession>K6VSK2</accession>
<dbReference type="RefSeq" id="WP_006332259.1">
    <property type="nucleotide sequence ID" value="NZ_BAHC01000073.1"/>
</dbReference>
<evidence type="ECO:0000313" key="3">
    <source>
        <dbReference type="Proteomes" id="UP000008363"/>
    </source>
</evidence>
<proteinExistence type="predicted"/>
<dbReference type="Proteomes" id="UP000008363">
    <property type="component" value="Unassembled WGS sequence"/>
</dbReference>
<sequence>MTTDSFVALSEYLDPALLSFVSLPAESLERIGVVGTKVTVDEQVNDGKEQTETFYDEFEGADVTVTWTEADVSRKGSVELSLSASDEISFKLPGVDGMEFVIASAGSNSKGALTVTLTVDDDGVSLEAALACSLRLDSSLIKPMQRTGQGGADAFKPDTTGSKVEVQIPKLRASLDSQGMTTFGIDGSIAFDQPVMIGDTGVVLDDIKSLAFNFDGSGKKPASAPAGWKGLYLGTAKVYIPAVLSGSIGASDLGIGSGGVYGAIGYSGSALAGEVLGMKGTVSSVAIEFVQSVPVKASIGGKLTLPFFDAAVAVTVGLGYDGSFSVKFGNGSGLHKLVKKDVLEFTLDSLAFAVDNGGVFAAKMSGKLTPLFGKDAGLDWPTIDVKELSIDSDGNVRLEGGWLNLKEQYSLDFYGFTLEISKLGFGKTEDGGKWLGFSGGLKLVEGLPAGASVEGLRVIWYDTGSPRITLNGVGVEFAVPGALQFNGFASYRELTVGSQTVRRFDGDIKLQLTALNMTIDGKLVVGTASEGGSSYTFFAIYVGAELPAGIPLWSTGLGLYGLAGLFAIQMEPDKKSDEEWFEGWYKRSTPGVTDLKNKWKNEEDSLALGAGITLGTVADNGYAFNGKFLFVIVFPGPILLIEGKANLLQERAKLEDDPNFRALFVLDAQAGSILIGIDAQYLYGSGGELLDIRGSAKAFFDFSDASKFYLHLGEKTPREKRIRAQILSLWYADSYFMLDYYSIGFGGRVGYDARWSFGPLRVTLEAWIENNALISWKPVHLHGDLWLHGKAELSVFGFGIGLSADAEIAADVFDPFHLLARLSVGINLPWPLPDFDVDLTLEWEGDEDPPPLPVPVKEVAIEHFKSTASWPLKRAGKQPLLLPNYDADGDGFRDEPGPSKKAVATQDAKPPPAGSPVVPMDSRPHITFGRKVQDDPKVGGNQQPQKPEYEVVGRPQQGTTAGAGPVEVRFSLYEITLDRWRSSSETWQTVARSASPAHPIKTKNTPILWGSWAPVPQMPDGAGKNPGQTKLWLWSKNPFDYTRSTGREWDEWFTDRFDNYPCIPQPPTTRVCYDFEKLPPGAALTVPWAHPDQSGLILTWTGPASQTVTSPSPPIGHYRRALCFPGQQPVTIDLPGLYQEVEIVARDQEGLTVRAWTSDGAILSPTTGGKATQLRTVVKGDRIAKVEITGNYHLCLAAICLVTKETDADAVERELMTKHMVDELARWEQTGFVLDPDTQYRLKIVTQIKAVGRDKYAGTFDANHEHTEFAYFQTQGPPGLTTLSVPRDHPKPQEFDSGLDTLSRYVAQTIPATVVGAGQKPVLPRPVFRAYDVGVDFNEDYVDLMYRLDGRDLGLYLYDNNNQQARDAEGGLIVPVNHWGDGETLTLEAKDEFWVTTVNASTCLTLDANEFPKTKTMALAERSQVLEADKVHEARLVPLLFHDDFSQGLSAWQVVEEGTVNVPSAWSTGSTKISGASAPSWYVQQTSNIWGGTLDGSDPVKPGTMLIHAGPGWTDYRFTVSMRSGSGDDDAIGIVFRYQDTKNFYRFSMDRQRKYRRLVRVVKGVHTILAEDTFVYITDTDYPVTVEAIGSSIRIHQSRSLVFDVTDSALRNGGVGLYCWGNTDARFTDARVDDYRPTAPIVYRFKFITSQYANFFHAMHSYRDEIWVIDLDAASGGAVADTDLADVMAVAQTPAAAPTEAEQRGFATLAAKLLSGRETTMPVNLEVSRLQRGSPQTSLALLVRASEPIDWSRTVLRVLRAESTTPPPTGSCCRGVPKLTDASVGAATPNDEHVTVLVQDRGSLANHRLAYRSMPGPLAIDSGDPVLFTDDFTGVGGLLYRETFDANTISRYTIVDQGNRAAPSKWEISGGHIVQTANIHAVEGPEYRGTMALVGDRLWDDIRLQVRLRSDDDDAIGVVFRYQDSDNYYRFSMDRERSYRRMVKCADGTTTILWEDNVAYVSGFSYDLIIEAHADRILGWLNHILLLDVEDGALRWGRVGLYAWACEGAHFEALSVEALEAPVVLWQPPLTDLSDLAIEQETGLVQGPANWTAQGGTLSQASYAHVPDPSPNKPGTYALGGSATWTDVRIATRFRFDDEGAIGFMVRYQDGDNYYRFSTDRTLRYRRLIKKVGGVVSVLWQDSDFYERARHYDLTITAVGPELSVYVDGSPVCRVFDSSLSRGRVAAYCWGNPSANFDRLLVTDLTRRVGRWTISDQGTESGPSVWQLRKGELLQSSDIWGGSLTAAALPKPGTWAIVGDETWDDVRLAVRLCSDQDDAVGLLFRYIDADNYYRLSLDADRKIRRLVKCVDGVVSKLWERKDGYPVGRPVTLTVDAVGSRLVSYLNGQRLFDVTDDDHQRGKIGLYCWKNGGVRFDRIEVLRPPIDAYALFSDSFDAGSAKGFAFVSDGTAMGPAQWQVGNGVLRQTSSLYSPPNDHTTLSKQGTHAVAGDPTWGDVVYSSRLRSGTDYAIGLMFRYSDQDNYYRFSMDRGRRYRRLVKNVGGKFHKLWDDDHEIDLDRVYEVTIIAVGKTLRGYLDGVPMFVVEDDAHAAGRIGLYCWANTDARFSTVRVYPASKARTAWRLDEPFDHAIPGRWTFVEDGKKQGPANWRIGRGELRQTSNIYGGKIQPKPIDKPGTYAVAGQSSWSDYRFSTRLRSGDDDAIGVMFRYQDGDNYYRFSMDRERSYRRLVKKVNGLFTLLWEEATRYELDRDYLLTVDCQGSRLRGYLDGVGLFDVCDDDLSMGKIALYCWGNMKAIFTEVRVADPEWSPYHVFGAEPRLPAGTRVRVYAGSPTTAPLPEAGMEQRFVAGAGGTGTTRFLSSGVELRLVSPRGTVLHQRWFLADADYSPVAAKVVRQRDGSSFLLVIPTAVTAGTAVKRGAFRLELTYKRDNQSNDPPSVVLRQAGSTADEVATLDVPWESAMDRQGRP</sequence>
<dbReference type="eggNOG" id="COG2885">
    <property type="taxonomic scope" value="Bacteria"/>
</dbReference>
<dbReference type="STRING" id="1108045.GORHZ_073_00030"/>
<name>K6VSK2_9ACTN</name>
<evidence type="ECO:0000313" key="2">
    <source>
        <dbReference type="EMBL" id="GAB89860.1"/>
    </source>
</evidence>
<protein>
    <submittedName>
        <fullName evidence="2">Uncharacterized protein</fullName>
    </submittedName>
</protein>
<gene>
    <name evidence="2" type="ORF">GORHZ_073_00030</name>
</gene>
<dbReference type="eggNOG" id="COG2931">
    <property type="taxonomic scope" value="Bacteria"/>
</dbReference>
<evidence type="ECO:0000256" key="1">
    <source>
        <dbReference type="SAM" id="MobiDB-lite"/>
    </source>
</evidence>